<dbReference type="InterPro" id="IPR036779">
    <property type="entry name" value="LysM_dom_sf"/>
</dbReference>
<dbReference type="EMBL" id="FOFB01000004">
    <property type="protein sequence ID" value="SEP95540.1"/>
    <property type="molecule type" value="Genomic_DNA"/>
</dbReference>
<dbReference type="STRING" id="478744.SAMN05444359_10448"/>
<dbReference type="AlphaFoldDB" id="A0A1H9C2T9"/>
<dbReference type="InterPro" id="IPR052196">
    <property type="entry name" value="Bact_Kbp"/>
</dbReference>
<dbReference type="Proteomes" id="UP000199021">
    <property type="component" value="Unassembled WGS sequence"/>
</dbReference>
<proteinExistence type="predicted"/>
<dbReference type="InParanoid" id="A0A1H9C2T9"/>
<dbReference type="SMART" id="SM00257">
    <property type="entry name" value="LysM"/>
    <property type="match status" value="1"/>
</dbReference>
<sequence>MSLQDKYRSVLTLGEKFNAQDGYVEESDGRLRVGGTVEYLHEKDQMWDEIKRIGGENPFDIEADIKVRNTSIYARHTVDKGESLSLIAKDYLGDVMAYKAIFAANSDTLEDPNKIFPGQELVIPFPEGRSADS</sequence>
<dbReference type="PANTHER" id="PTHR34700">
    <property type="entry name" value="POTASSIUM BINDING PROTEIN KBP"/>
    <property type="match status" value="1"/>
</dbReference>
<dbReference type="PROSITE" id="PS51782">
    <property type="entry name" value="LYSM"/>
    <property type="match status" value="1"/>
</dbReference>
<reference evidence="3" key="1">
    <citation type="submission" date="2016-10" db="EMBL/GenBank/DDBJ databases">
        <authorList>
            <person name="Varghese N."/>
            <person name="Submissions S."/>
        </authorList>
    </citation>
    <scope>NUCLEOTIDE SEQUENCE [LARGE SCALE GENOMIC DNA]</scope>
    <source>
        <strain evidence="3">DSM 24740</strain>
    </source>
</reference>
<evidence type="ECO:0000313" key="2">
    <source>
        <dbReference type="EMBL" id="SEP95540.1"/>
    </source>
</evidence>
<dbReference type="Gene3D" id="3.10.350.10">
    <property type="entry name" value="LysM domain"/>
    <property type="match status" value="1"/>
</dbReference>
<dbReference type="CDD" id="cd00118">
    <property type="entry name" value="LysM"/>
    <property type="match status" value="1"/>
</dbReference>
<dbReference type="InterPro" id="IPR018392">
    <property type="entry name" value="LysM"/>
</dbReference>
<dbReference type="PANTHER" id="PTHR34700:SF4">
    <property type="entry name" value="PHAGE-LIKE ELEMENT PBSX PROTEIN XKDP"/>
    <property type="match status" value="1"/>
</dbReference>
<evidence type="ECO:0000259" key="1">
    <source>
        <dbReference type="PROSITE" id="PS51782"/>
    </source>
</evidence>
<evidence type="ECO:0000313" key="3">
    <source>
        <dbReference type="Proteomes" id="UP000199021"/>
    </source>
</evidence>
<gene>
    <name evidence="2" type="ORF">SAMN05444359_10448</name>
</gene>
<dbReference type="SUPFAM" id="SSF54106">
    <property type="entry name" value="LysM domain"/>
    <property type="match status" value="1"/>
</dbReference>
<dbReference type="OrthoDB" id="370541at2"/>
<keyword evidence="3" id="KW-1185">Reference proteome</keyword>
<dbReference type="RefSeq" id="WP_090165873.1">
    <property type="nucleotide sequence ID" value="NZ_FOFB01000004.1"/>
</dbReference>
<feature type="domain" description="LysM" evidence="1">
    <location>
        <begin position="74"/>
        <end position="123"/>
    </location>
</feature>
<name>A0A1H9C2T9_9BACT</name>
<protein>
    <submittedName>
        <fullName evidence="2">LysM domain-containing protein</fullName>
    </submittedName>
</protein>
<accession>A0A1H9C2T9</accession>
<organism evidence="2 3">
    <name type="scientific">Neolewinella agarilytica</name>
    <dbReference type="NCBI Taxonomy" id="478744"/>
    <lineage>
        <taxon>Bacteria</taxon>
        <taxon>Pseudomonadati</taxon>
        <taxon>Bacteroidota</taxon>
        <taxon>Saprospiria</taxon>
        <taxon>Saprospirales</taxon>
        <taxon>Lewinellaceae</taxon>
        <taxon>Neolewinella</taxon>
    </lineage>
</organism>
<dbReference type="Pfam" id="PF01476">
    <property type="entry name" value="LysM"/>
    <property type="match status" value="1"/>
</dbReference>